<comment type="caution">
    <text evidence="2">The sequence shown here is derived from an EMBL/GenBank/DDBJ whole genome shotgun (WGS) entry which is preliminary data.</text>
</comment>
<evidence type="ECO:0000313" key="3">
    <source>
        <dbReference type="Proteomes" id="UP001431776"/>
    </source>
</evidence>
<dbReference type="Proteomes" id="UP001431776">
    <property type="component" value="Unassembled WGS sequence"/>
</dbReference>
<feature type="transmembrane region" description="Helical" evidence="1">
    <location>
        <begin position="202"/>
        <end position="222"/>
    </location>
</feature>
<organism evidence="2 3">
    <name type="scientific">Anaerobaca lacustris</name>
    <dbReference type="NCBI Taxonomy" id="3044600"/>
    <lineage>
        <taxon>Bacteria</taxon>
        <taxon>Pseudomonadati</taxon>
        <taxon>Planctomycetota</taxon>
        <taxon>Phycisphaerae</taxon>
        <taxon>Sedimentisphaerales</taxon>
        <taxon>Anaerobacaceae</taxon>
        <taxon>Anaerobaca</taxon>
    </lineage>
</organism>
<dbReference type="SUPFAM" id="SSF103190">
    <property type="entry name" value="Sensory domain-like"/>
    <property type="match status" value="1"/>
</dbReference>
<accession>A0AAW6U7E2</accession>
<keyword evidence="1" id="KW-0472">Membrane</keyword>
<reference evidence="2" key="1">
    <citation type="submission" date="2023-05" db="EMBL/GenBank/DDBJ databases">
        <title>Anaerotaeda fermentans gen. nov., sp. nov., a novel anaerobic planctomycete of the new family within the order Sedimentisphaerales isolated from Taman Peninsula, Russia.</title>
        <authorList>
            <person name="Khomyakova M.A."/>
            <person name="Merkel A.Y."/>
            <person name="Slobodkin A.I."/>
        </authorList>
    </citation>
    <scope>NUCLEOTIDE SEQUENCE</scope>
    <source>
        <strain evidence="2">M17dextr</strain>
    </source>
</reference>
<feature type="transmembrane region" description="Helical" evidence="1">
    <location>
        <begin position="22"/>
        <end position="41"/>
    </location>
</feature>
<dbReference type="InterPro" id="IPR029151">
    <property type="entry name" value="Sensor-like_sf"/>
</dbReference>
<dbReference type="AlphaFoldDB" id="A0AAW6U7E2"/>
<gene>
    <name evidence="2" type="ORF">QJ522_22665</name>
</gene>
<sequence length="388" mass="43198">MRIEGKARAWANRLLATTRERSAAVVLGVLVLCVAFTWWTVRRADRQMRADLLRQTQLIAWAVDIGQIRTLSGTRRDLETPEYWALREQLGAIRSADPRCRFIYLMGRRPDGTVFFFLDAQDDTTESSPPSEPGDVYVDASDELRNALHAGVAFVEGPLPDDWGIWVSALVPLTDPATRDIVAVLGMDIDAGVWKWDVAAKAALPVGLMYLLLIGVAFGITITCRVEASPKPVLRRLFVPLTAIVLLLIGGGAALLWQHDRRKIDQGIAARVGAVRREYQIDLDNQAAGLSMALQPIVADAAMRQTLRKGDAGDLLTTWRPVFDVLRREHSVTHFYFFDPNRLCLLRVHKPEKHGDTINRFTVLEAERTGRTASGIELGPLGTFTLRV</sequence>
<feature type="non-terminal residue" evidence="2">
    <location>
        <position position="388"/>
    </location>
</feature>
<protein>
    <submittedName>
        <fullName evidence="2">Uncharacterized protein</fullName>
    </submittedName>
</protein>
<keyword evidence="3" id="KW-1185">Reference proteome</keyword>
<keyword evidence="1" id="KW-1133">Transmembrane helix</keyword>
<proteinExistence type="predicted"/>
<evidence type="ECO:0000256" key="1">
    <source>
        <dbReference type="SAM" id="Phobius"/>
    </source>
</evidence>
<name>A0AAW6U7E2_9BACT</name>
<keyword evidence="1" id="KW-0812">Transmembrane</keyword>
<evidence type="ECO:0000313" key="2">
    <source>
        <dbReference type="EMBL" id="MDI6451879.1"/>
    </source>
</evidence>
<feature type="transmembrane region" description="Helical" evidence="1">
    <location>
        <begin position="237"/>
        <end position="257"/>
    </location>
</feature>
<dbReference type="EMBL" id="JASCXX010000077">
    <property type="protein sequence ID" value="MDI6451879.1"/>
    <property type="molecule type" value="Genomic_DNA"/>
</dbReference>